<reference evidence="4 5" key="1">
    <citation type="submission" date="2016-10" db="EMBL/GenBank/DDBJ databases">
        <authorList>
            <person name="de Groot N.N."/>
        </authorList>
    </citation>
    <scope>NUCLEOTIDE SEQUENCE [LARGE SCALE GENOMIC DNA]</scope>
    <source>
        <strain evidence="4 5">DSM 23553</strain>
    </source>
</reference>
<feature type="domain" description="ATP-grasp" evidence="3">
    <location>
        <begin position="286"/>
        <end position="481"/>
    </location>
</feature>
<dbReference type="GO" id="GO:0008716">
    <property type="term" value="F:D-alanine-D-alanine ligase activity"/>
    <property type="evidence" value="ECO:0007669"/>
    <property type="project" value="InterPro"/>
</dbReference>
<evidence type="ECO:0000256" key="1">
    <source>
        <dbReference type="ARBA" id="ARBA00022598"/>
    </source>
</evidence>
<evidence type="ECO:0000313" key="4">
    <source>
        <dbReference type="EMBL" id="SEE83395.1"/>
    </source>
</evidence>
<evidence type="ECO:0000259" key="3">
    <source>
        <dbReference type="PROSITE" id="PS50975"/>
    </source>
</evidence>
<keyword evidence="2" id="KW-0547">Nucleotide-binding</keyword>
<dbReference type="Gene3D" id="3.30.470.20">
    <property type="entry name" value="ATP-grasp fold, B domain"/>
    <property type="match status" value="1"/>
</dbReference>
<dbReference type="InterPro" id="IPR013815">
    <property type="entry name" value="ATP_grasp_subdomain_1"/>
</dbReference>
<protein>
    <submittedName>
        <fullName evidence="4">Glutathione synthase/RimK-type ligase, ATP-grasp superfamily</fullName>
    </submittedName>
</protein>
<dbReference type="Pfam" id="PF07478">
    <property type="entry name" value="Dala_Dala_lig_C"/>
    <property type="match status" value="1"/>
</dbReference>
<evidence type="ECO:0000313" key="5">
    <source>
        <dbReference type="Proteomes" id="UP000199448"/>
    </source>
</evidence>
<accession>A0A1H5M250</accession>
<dbReference type="PANTHER" id="PTHR21621">
    <property type="entry name" value="RIBOSOMAL PROTEIN S6 MODIFICATION PROTEIN"/>
    <property type="match status" value="1"/>
</dbReference>
<dbReference type="Pfam" id="PF14401">
    <property type="entry name" value="RLAN"/>
    <property type="match status" value="1"/>
</dbReference>
<dbReference type="InterPro" id="IPR025839">
    <property type="entry name" value="RLAN_dom"/>
</dbReference>
<sequence length="485" mass="56083">MNKYLVVNNPAHWNFTLENMKVISAREYLTHPGFSKLKKARIFNLCKDYSYQSKGYYVSLLAEARGHLPIPTVKNLVDLREPRLVKIVSDEFDDLIQKSLKAIKSPEFTLSIYFGQNVAQKYRELSAMFYRHFQIPFLRVRFQYTNKWNIRSIKALSEAEIPEEHKALMHNFAEEYFAKKRYDTPRNSNFEYDLAILVQPNDPAPPSNPKALKKFAELAEKMNFYVEFVSPKDLSRLSAFDALFIRQSTEVNNEAYAFARKAQQEDIAIIDYPDAILKCCNKVFMAEALENAGIPTPKTVIVHKENKNKVIQKTGLPLVLKSPDSTFSFGVKKAETEEEYETLVKAMLKKSELVIAQEFSPSEYDWRIGILDEKPFYASKYYMAKDHWQIYNWDASKKDDRDGNADSLPIEEVPEKVLDVALRSVKIMGKGLYGIDVKMVNGQPMVIEINDNPNIDFGVEDVYYGDKVYLEILTALKNRLEKKQE</sequence>
<organism evidence="4 5">
    <name type="scientific">Salinimicrobium catena</name>
    <dbReference type="NCBI Taxonomy" id="390640"/>
    <lineage>
        <taxon>Bacteria</taxon>
        <taxon>Pseudomonadati</taxon>
        <taxon>Bacteroidota</taxon>
        <taxon>Flavobacteriia</taxon>
        <taxon>Flavobacteriales</taxon>
        <taxon>Flavobacteriaceae</taxon>
        <taxon>Salinimicrobium</taxon>
    </lineage>
</organism>
<dbReference type="InterPro" id="IPR011095">
    <property type="entry name" value="Dala_Dala_lig_C"/>
</dbReference>
<dbReference type="GO" id="GO:0009432">
    <property type="term" value="P:SOS response"/>
    <property type="evidence" value="ECO:0007669"/>
    <property type="project" value="TreeGrafter"/>
</dbReference>
<dbReference type="OrthoDB" id="9800957at2"/>
<dbReference type="PROSITE" id="PS50975">
    <property type="entry name" value="ATP_GRASP"/>
    <property type="match status" value="1"/>
</dbReference>
<dbReference type="Gene3D" id="3.30.1490.20">
    <property type="entry name" value="ATP-grasp fold, A domain"/>
    <property type="match status" value="1"/>
</dbReference>
<dbReference type="SUPFAM" id="SSF56059">
    <property type="entry name" value="Glutathione synthetase ATP-binding domain-like"/>
    <property type="match status" value="1"/>
</dbReference>
<keyword evidence="2" id="KW-0067">ATP-binding</keyword>
<dbReference type="EMBL" id="FNUG01000002">
    <property type="protein sequence ID" value="SEE83395.1"/>
    <property type="molecule type" value="Genomic_DNA"/>
</dbReference>
<name>A0A1H5M250_9FLAO</name>
<dbReference type="RefSeq" id="WP_093112825.1">
    <property type="nucleotide sequence ID" value="NZ_FNGG01000002.1"/>
</dbReference>
<dbReference type="PANTHER" id="PTHR21621:SF0">
    <property type="entry name" value="BETA-CITRYLGLUTAMATE SYNTHASE B-RELATED"/>
    <property type="match status" value="1"/>
</dbReference>
<keyword evidence="5" id="KW-1185">Reference proteome</keyword>
<dbReference type="InterPro" id="IPR011761">
    <property type="entry name" value="ATP-grasp"/>
</dbReference>
<dbReference type="Proteomes" id="UP000199448">
    <property type="component" value="Unassembled WGS sequence"/>
</dbReference>
<dbReference type="STRING" id="390640.SAMN04488034_102524"/>
<dbReference type="GO" id="GO:0046872">
    <property type="term" value="F:metal ion binding"/>
    <property type="evidence" value="ECO:0007669"/>
    <property type="project" value="InterPro"/>
</dbReference>
<evidence type="ECO:0000256" key="2">
    <source>
        <dbReference type="PROSITE-ProRule" id="PRU00409"/>
    </source>
</evidence>
<dbReference type="GO" id="GO:0005524">
    <property type="term" value="F:ATP binding"/>
    <property type="evidence" value="ECO:0007669"/>
    <property type="project" value="UniProtKB-UniRule"/>
</dbReference>
<dbReference type="GO" id="GO:0018169">
    <property type="term" value="F:ribosomal S6-glutamic acid ligase activity"/>
    <property type="evidence" value="ECO:0007669"/>
    <property type="project" value="TreeGrafter"/>
</dbReference>
<dbReference type="GO" id="GO:0005737">
    <property type="term" value="C:cytoplasm"/>
    <property type="evidence" value="ECO:0007669"/>
    <property type="project" value="TreeGrafter"/>
</dbReference>
<dbReference type="AlphaFoldDB" id="A0A1H5M250"/>
<gene>
    <name evidence="4" type="ORF">SAMN04488034_102524</name>
</gene>
<proteinExistence type="predicted"/>
<keyword evidence="1 4" id="KW-0436">Ligase</keyword>